<dbReference type="KEGG" id="paqt:E8L99_14010"/>
<feature type="region of interest" description="Disordered" evidence="1">
    <location>
        <begin position="32"/>
        <end position="51"/>
    </location>
</feature>
<protein>
    <submittedName>
        <fullName evidence="2">DUF2188 domain-containing protein</fullName>
    </submittedName>
</protein>
<dbReference type="InterPro" id="IPR018691">
    <property type="entry name" value="DUF2188"/>
</dbReference>
<sequence length="78" mass="8603">MSETYTVVEHDGGFAYKVGDVFSETFPSREAAHEAADTAAHRQRAPGSDETIAYQDATGVWREERASGRDRPVTDVKD</sequence>
<organism evidence="2 3">
    <name type="scientific">Phreatobacter aquaticus</name>
    <dbReference type="NCBI Taxonomy" id="2570229"/>
    <lineage>
        <taxon>Bacteria</taxon>
        <taxon>Pseudomonadati</taxon>
        <taxon>Pseudomonadota</taxon>
        <taxon>Alphaproteobacteria</taxon>
        <taxon>Hyphomicrobiales</taxon>
        <taxon>Phreatobacteraceae</taxon>
        <taxon>Phreatobacter</taxon>
    </lineage>
</organism>
<name>A0A4D7QUT2_9HYPH</name>
<evidence type="ECO:0000313" key="2">
    <source>
        <dbReference type="EMBL" id="QCK88797.1"/>
    </source>
</evidence>
<reference evidence="2 3" key="1">
    <citation type="submission" date="2019-04" db="EMBL/GenBank/DDBJ databases">
        <title>Phreatobacter aquaticus sp. nov.</title>
        <authorList>
            <person name="Choi A."/>
            <person name="Baek K."/>
        </authorList>
    </citation>
    <scope>NUCLEOTIDE SEQUENCE [LARGE SCALE GENOMIC DNA]</scope>
    <source>
        <strain evidence="2 3">NMCR1094</strain>
    </source>
</reference>
<dbReference type="OrthoDB" id="7596641at2"/>
<feature type="region of interest" description="Disordered" evidence="1">
    <location>
        <begin position="57"/>
        <end position="78"/>
    </location>
</feature>
<dbReference type="Pfam" id="PF09954">
    <property type="entry name" value="DUF2188"/>
    <property type="match status" value="1"/>
</dbReference>
<evidence type="ECO:0000313" key="3">
    <source>
        <dbReference type="Proteomes" id="UP000298588"/>
    </source>
</evidence>
<gene>
    <name evidence="2" type="ORF">E8L99_14010</name>
</gene>
<proteinExistence type="predicted"/>
<feature type="compositionally biased region" description="Basic and acidic residues" evidence="1">
    <location>
        <begin position="61"/>
        <end position="78"/>
    </location>
</feature>
<evidence type="ECO:0000256" key="1">
    <source>
        <dbReference type="SAM" id="MobiDB-lite"/>
    </source>
</evidence>
<dbReference type="AlphaFoldDB" id="A0A4D7QUT2"/>
<dbReference type="EMBL" id="CP039865">
    <property type="protein sequence ID" value="QCK88797.1"/>
    <property type="molecule type" value="Genomic_DNA"/>
</dbReference>
<accession>A0A4D7QUT2</accession>
<dbReference type="Proteomes" id="UP000298588">
    <property type="component" value="Chromosome"/>
</dbReference>
<keyword evidence="3" id="KW-1185">Reference proteome</keyword>